<accession>A0A8S1RY92</accession>
<proteinExistence type="predicted"/>
<dbReference type="OrthoDB" id="302303at2759"/>
<protein>
    <submittedName>
        <fullName evidence="1">Uncharacterized protein</fullName>
    </submittedName>
</protein>
<dbReference type="Proteomes" id="UP000689195">
    <property type="component" value="Unassembled WGS sequence"/>
</dbReference>
<evidence type="ECO:0000313" key="2">
    <source>
        <dbReference type="Proteomes" id="UP000689195"/>
    </source>
</evidence>
<name>A0A8S1RY92_9CILI</name>
<keyword evidence="2" id="KW-1185">Reference proteome</keyword>
<evidence type="ECO:0000313" key="1">
    <source>
        <dbReference type="EMBL" id="CAD8132432.1"/>
    </source>
</evidence>
<organism evidence="1 2">
    <name type="scientific">Paramecium pentaurelia</name>
    <dbReference type="NCBI Taxonomy" id="43138"/>
    <lineage>
        <taxon>Eukaryota</taxon>
        <taxon>Sar</taxon>
        <taxon>Alveolata</taxon>
        <taxon>Ciliophora</taxon>
        <taxon>Intramacronucleata</taxon>
        <taxon>Oligohymenophorea</taxon>
        <taxon>Peniculida</taxon>
        <taxon>Parameciidae</taxon>
        <taxon>Paramecium</taxon>
    </lineage>
</organism>
<gene>
    <name evidence="1" type="ORF">PPENT_87.1.T0010608</name>
</gene>
<comment type="caution">
    <text evidence="1">The sequence shown here is derived from an EMBL/GenBank/DDBJ whole genome shotgun (WGS) entry which is preliminary data.</text>
</comment>
<reference evidence="1" key="1">
    <citation type="submission" date="2021-01" db="EMBL/GenBank/DDBJ databases">
        <authorList>
            <consortium name="Genoscope - CEA"/>
            <person name="William W."/>
        </authorList>
    </citation>
    <scope>NUCLEOTIDE SEQUENCE</scope>
</reference>
<sequence length="307" mass="36367">MNHVFSQHYDLSHKQVGTNKKIKKMKSKAINQNTSNHQNVSPSQNDEVKYLLELTCSKDVEKKQQNEHSRPSKRSSCLMGYLESDVFNNSFKIVSIQQQKHEIIVKCIPFKEANLLDIKKDFPFYINLDQVSTNIYSYDTQRTLECVQQKEVPLEKFEFIINPNQNIIGCLRIVNDSWLKMFGINQDMMIHNLLRNQSFPFGWGLENQFIQNQISNTFSNKKLRVQLVCYNGSKFNAEIQVRSEIETNSKNQFIQRYLIQYFINRENLSLSQVEQNFQMYFQLKDLTQELMEKFIEQTNKQCQIKKL</sequence>
<dbReference type="EMBL" id="CAJJDO010000001">
    <property type="protein sequence ID" value="CAD8132432.1"/>
    <property type="molecule type" value="Genomic_DNA"/>
</dbReference>
<dbReference type="AlphaFoldDB" id="A0A8S1RY92"/>